<dbReference type="HOGENOM" id="CLU_665674_0_0_1"/>
<dbReference type="eggNOG" id="ENOG502S3XI">
    <property type="taxonomic scope" value="Eukaryota"/>
</dbReference>
<dbReference type="GeneID" id="4840319"/>
<proteinExistence type="predicted"/>
<dbReference type="OMA" id="DHHWDEM"/>
<feature type="compositionally biased region" description="Low complexity" evidence="2">
    <location>
        <begin position="122"/>
        <end position="145"/>
    </location>
</feature>
<evidence type="ECO:0000256" key="2">
    <source>
        <dbReference type="SAM" id="MobiDB-lite"/>
    </source>
</evidence>
<evidence type="ECO:0008006" key="5">
    <source>
        <dbReference type="Google" id="ProtNLM"/>
    </source>
</evidence>
<dbReference type="KEGG" id="pic:PICST_84845"/>
<protein>
    <recommendedName>
        <fullName evidence="5">Peroxin 20</fullName>
    </recommendedName>
</protein>
<evidence type="ECO:0000256" key="1">
    <source>
        <dbReference type="SAM" id="Coils"/>
    </source>
</evidence>
<keyword evidence="4" id="KW-1185">Reference proteome</keyword>
<keyword evidence="1" id="KW-0175">Coiled coil</keyword>
<organism evidence="3 4">
    <name type="scientific">Scheffersomyces stipitis (strain ATCC 58785 / CBS 6054 / NBRC 10063 / NRRL Y-11545)</name>
    <name type="common">Yeast</name>
    <name type="synonym">Pichia stipitis</name>
    <dbReference type="NCBI Taxonomy" id="322104"/>
    <lineage>
        <taxon>Eukaryota</taxon>
        <taxon>Fungi</taxon>
        <taxon>Dikarya</taxon>
        <taxon>Ascomycota</taxon>
        <taxon>Saccharomycotina</taxon>
        <taxon>Pichiomycetes</taxon>
        <taxon>Debaryomycetaceae</taxon>
        <taxon>Scheffersomyces</taxon>
    </lineage>
</organism>
<sequence length="402" mass="45435">MDASSCGPSSALANLSKHTQRDNTLQNEYAAKNAQLRTGPAGFRQNGNAVDARLNAEFHNFQGNGLGAEFPAFAGTPSFQQQAQHLNQQQFQPNNAGWVQDFSGLSISNQPQQVGHPQSDWHQQFLQQQQHHHQQQQFEQQNIQQGQQFAPNYASSAFSMNMRTNLSTPLYAQQQVQTGASLTEHQEIHKMEQEKQLFDSHFDQLEKELNQQSQEKPEVEVQVDKVENEQFAETARQIENSLRQFDTADAATKAKIENSDFLKLMSSISNKQVVLDGDKLVDSTGQDIRENVNEPLQQISRPDYHDPIHDIPVPQEARPEQINKLPDPLSHMQDGSLGDVYDALSAAKVVSGGQVKTGDWVDEDDEWLDMTTPSISRPKKASIMADHWQEVYDDYRNDDDFH</sequence>
<gene>
    <name evidence="3" type="ORF">PICST_84845</name>
</gene>
<evidence type="ECO:0000313" key="3">
    <source>
        <dbReference type="EMBL" id="ABN67646.2"/>
    </source>
</evidence>
<reference evidence="3 4" key="1">
    <citation type="journal article" date="2007" name="Nat. Biotechnol.">
        <title>Genome sequence of the lignocellulose-bioconverting and xylose-fermenting yeast Pichia stipitis.</title>
        <authorList>
            <person name="Jeffries T.W."/>
            <person name="Grigoriev I.V."/>
            <person name="Grimwood J."/>
            <person name="Laplaza J.M."/>
            <person name="Aerts A."/>
            <person name="Salamov A."/>
            <person name="Schmutz J."/>
            <person name="Lindquist E."/>
            <person name="Dehal P."/>
            <person name="Shapiro H."/>
            <person name="Jin Y.S."/>
            <person name="Passoth V."/>
            <person name="Richardson P.M."/>
        </authorList>
    </citation>
    <scope>NUCLEOTIDE SEQUENCE [LARGE SCALE GENOMIC DNA]</scope>
    <source>
        <strain evidence="4">ATCC 58785 / CBS 6054 / NBRC 10063 / NRRL Y-11545</strain>
    </source>
</reference>
<dbReference type="Gene3D" id="6.10.280.230">
    <property type="match status" value="1"/>
</dbReference>
<dbReference type="RefSeq" id="XP_001385675.2">
    <property type="nucleotide sequence ID" value="XM_001385638.1"/>
</dbReference>
<dbReference type="EMBL" id="CP000500">
    <property type="protein sequence ID" value="ABN67646.2"/>
    <property type="molecule type" value="Genomic_DNA"/>
</dbReference>
<accession>A3LYI8</accession>
<dbReference type="STRING" id="322104.A3LYI8"/>
<feature type="coiled-coil region" evidence="1">
    <location>
        <begin position="188"/>
        <end position="229"/>
    </location>
</feature>
<dbReference type="OrthoDB" id="5407351at2759"/>
<feature type="region of interest" description="Disordered" evidence="2">
    <location>
        <begin position="1"/>
        <end position="21"/>
    </location>
</feature>
<dbReference type="Proteomes" id="UP000002258">
    <property type="component" value="Chromosome 6"/>
</dbReference>
<name>A3LYI8_PICST</name>
<dbReference type="InParanoid" id="A3LYI8"/>
<evidence type="ECO:0000313" key="4">
    <source>
        <dbReference type="Proteomes" id="UP000002258"/>
    </source>
</evidence>
<dbReference type="AlphaFoldDB" id="A3LYI8"/>
<feature type="region of interest" description="Disordered" evidence="2">
    <location>
        <begin position="108"/>
        <end position="145"/>
    </location>
</feature>